<dbReference type="Proteomes" id="UP000238375">
    <property type="component" value="Unassembled WGS sequence"/>
</dbReference>
<dbReference type="EMBL" id="PVTE01000009">
    <property type="protein sequence ID" value="PRY38506.1"/>
    <property type="molecule type" value="Genomic_DNA"/>
</dbReference>
<organism evidence="1 2">
    <name type="scientific">Spirosoma oryzae</name>
    <dbReference type="NCBI Taxonomy" id="1469603"/>
    <lineage>
        <taxon>Bacteria</taxon>
        <taxon>Pseudomonadati</taxon>
        <taxon>Bacteroidota</taxon>
        <taxon>Cytophagia</taxon>
        <taxon>Cytophagales</taxon>
        <taxon>Cytophagaceae</taxon>
        <taxon>Spirosoma</taxon>
    </lineage>
</organism>
<accession>A0A2T0SYL8</accession>
<protein>
    <submittedName>
        <fullName evidence="1">Uncharacterized protein</fullName>
    </submittedName>
</protein>
<sequence length="115" mass="13597">MANRTVYLNPVTGELTRTEESSNELIPINLPDWASNTELTYRQDRHLWVIRSEGVRWGDDHGHLDRIEQTRPVPEHLWIRAQAHWVKRRLGNQPIPYEVFNGSLGLLTYNYVHKR</sequence>
<dbReference type="AlphaFoldDB" id="A0A2T0SYL8"/>
<proteinExistence type="predicted"/>
<comment type="caution">
    <text evidence="1">The sequence shown here is derived from an EMBL/GenBank/DDBJ whole genome shotgun (WGS) entry which is preliminary data.</text>
</comment>
<name>A0A2T0SYL8_9BACT</name>
<reference evidence="1 2" key="1">
    <citation type="submission" date="2018-03" db="EMBL/GenBank/DDBJ databases">
        <title>Genomic Encyclopedia of Archaeal and Bacterial Type Strains, Phase II (KMG-II): from individual species to whole genera.</title>
        <authorList>
            <person name="Goeker M."/>
        </authorList>
    </citation>
    <scope>NUCLEOTIDE SEQUENCE [LARGE SCALE GENOMIC DNA]</scope>
    <source>
        <strain evidence="1 2">DSM 28354</strain>
    </source>
</reference>
<evidence type="ECO:0000313" key="1">
    <source>
        <dbReference type="EMBL" id="PRY38506.1"/>
    </source>
</evidence>
<gene>
    <name evidence="1" type="ORF">CLV58_109233</name>
</gene>
<keyword evidence="2" id="KW-1185">Reference proteome</keyword>
<dbReference type="RefSeq" id="WP_106138234.1">
    <property type="nucleotide sequence ID" value="NZ_PVTE01000009.1"/>
</dbReference>
<dbReference type="OrthoDB" id="1187928at2"/>
<evidence type="ECO:0000313" key="2">
    <source>
        <dbReference type="Proteomes" id="UP000238375"/>
    </source>
</evidence>